<dbReference type="RefSeq" id="WP_238308564.1">
    <property type="nucleotide sequence ID" value="NZ_BPRE01000017.1"/>
</dbReference>
<reference evidence="3" key="2">
    <citation type="submission" date="2021-08" db="EMBL/GenBank/DDBJ databases">
        <authorList>
            <person name="Tani A."/>
            <person name="Ola A."/>
            <person name="Ogura Y."/>
            <person name="Katsura K."/>
            <person name="Hayashi T."/>
        </authorList>
    </citation>
    <scope>NUCLEOTIDE SEQUENCE</scope>
    <source>
        <strain evidence="3">DSM 14458</strain>
    </source>
</reference>
<feature type="domain" description="ABC transporter substrate-binding protein PnrA-like" evidence="2">
    <location>
        <begin position="46"/>
        <end position="298"/>
    </location>
</feature>
<dbReference type="InterPro" id="IPR006311">
    <property type="entry name" value="TAT_signal"/>
</dbReference>
<keyword evidence="4" id="KW-1185">Reference proteome</keyword>
<dbReference type="CDD" id="cd19963">
    <property type="entry name" value="PBP1_BMP-like"/>
    <property type="match status" value="1"/>
</dbReference>
<dbReference type="Pfam" id="PF02608">
    <property type="entry name" value="Bmp"/>
    <property type="match status" value="1"/>
</dbReference>
<dbReference type="PROSITE" id="PS51318">
    <property type="entry name" value="TAT"/>
    <property type="match status" value="1"/>
</dbReference>
<name>A0ABQ4UZP5_9HYPH</name>
<proteinExistence type="predicted"/>
<accession>A0ABQ4UZP5</accession>
<gene>
    <name evidence="3" type="ORF">BGCPKDLD_4413</name>
</gene>
<keyword evidence="1" id="KW-0732">Signal</keyword>
<organism evidence="3 4">
    <name type="scientific">Methylorubrum suomiense</name>
    <dbReference type="NCBI Taxonomy" id="144191"/>
    <lineage>
        <taxon>Bacteria</taxon>
        <taxon>Pseudomonadati</taxon>
        <taxon>Pseudomonadota</taxon>
        <taxon>Alphaproteobacteria</taxon>
        <taxon>Hyphomicrobiales</taxon>
        <taxon>Methylobacteriaceae</taxon>
        <taxon>Methylorubrum</taxon>
    </lineage>
</organism>
<evidence type="ECO:0000259" key="2">
    <source>
        <dbReference type="Pfam" id="PF02608"/>
    </source>
</evidence>
<evidence type="ECO:0000256" key="1">
    <source>
        <dbReference type="ARBA" id="ARBA00022729"/>
    </source>
</evidence>
<evidence type="ECO:0000313" key="4">
    <source>
        <dbReference type="Proteomes" id="UP001055093"/>
    </source>
</evidence>
<protein>
    <submittedName>
        <fullName evidence="3">Purine-binding protein</fullName>
    </submittedName>
</protein>
<evidence type="ECO:0000313" key="3">
    <source>
        <dbReference type="EMBL" id="GJE77806.1"/>
    </source>
</evidence>
<dbReference type="Proteomes" id="UP001055093">
    <property type="component" value="Unassembled WGS sequence"/>
</dbReference>
<reference evidence="3" key="1">
    <citation type="journal article" date="2021" name="Front. Microbiol.">
        <title>Comprehensive Comparative Genomics and Phenotyping of Methylobacterium Species.</title>
        <authorList>
            <person name="Alessa O."/>
            <person name="Ogura Y."/>
            <person name="Fujitani Y."/>
            <person name="Takami H."/>
            <person name="Hayashi T."/>
            <person name="Sahin N."/>
            <person name="Tani A."/>
        </authorList>
    </citation>
    <scope>NUCLEOTIDE SEQUENCE</scope>
    <source>
        <strain evidence="3">DSM 14458</strain>
    </source>
</reference>
<dbReference type="PANTHER" id="PTHR43208:SF1">
    <property type="entry name" value="ABC TRANSPORTER SUBSTRATE-BINDING PROTEIN"/>
    <property type="match status" value="1"/>
</dbReference>
<dbReference type="InterPro" id="IPR052910">
    <property type="entry name" value="ABC-Purine-Binding"/>
</dbReference>
<comment type="caution">
    <text evidence="3">The sequence shown here is derived from an EMBL/GenBank/DDBJ whole genome shotgun (WGS) entry which is preliminary data.</text>
</comment>
<dbReference type="EMBL" id="BPRE01000017">
    <property type="protein sequence ID" value="GJE77806.1"/>
    <property type="molecule type" value="Genomic_DNA"/>
</dbReference>
<sequence length="371" mass="40254">MKSALSIDRRRLLGLGTAAGAGLLLPPSLRGAQAASFPAVAEKDAVIAFGHVGPVNDEGWTWSHDQGMKAVQAAFPKAKTLFVESIPYSADATRTFRQFATQKANLIFATSQYGDFYKDVTKRNRGIAFMECNGSSLEENLGWYYFAHWYPTYVIGVAAGLMSKTGKLGYVASFPVTSCYASTNAFLMGARSVKPEATLQVVTINSWFDPQAATQAGVALANNGCDFLFGIMDEAGYLQIAEQRGIKAAMWNTDMRRFGPKAYVSSVVIDLKAYYVDQVAKRLAGTWEPKATILPLGKGVDRDVWGETVPEAVAKQADAVREKMLSGGFNPFAGEIRDNKGKVRVPAGQTMSEMDLYKWDWSIEGVAGLGA</sequence>
<dbReference type="PANTHER" id="PTHR43208">
    <property type="entry name" value="ABC TRANSPORTER SUBSTRATE-BINDING PROTEIN"/>
    <property type="match status" value="1"/>
</dbReference>
<dbReference type="Gene3D" id="3.40.50.2300">
    <property type="match status" value="2"/>
</dbReference>
<dbReference type="InterPro" id="IPR003760">
    <property type="entry name" value="PnrA-like"/>
</dbReference>